<keyword evidence="8" id="KW-1185">Reference proteome</keyword>
<dbReference type="GO" id="GO:0015144">
    <property type="term" value="F:carbohydrate transmembrane transporter activity"/>
    <property type="evidence" value="ECO:0007669"/>
    <property type="project" value="InterPro"/>
</dbReference>
<keyword evidence="2 5" id="KW-0813">Transport</keyword>
<dbReference type="GO" id="GO:0042956">
    <property type="term" value="P:maltodextrin transmembrane transport"/>
    <property type="evidence" value="ECO:0007669"/>
    <property type="project" value="TreeGrafter"/>
</dbReference>
<comment type="subcellular location">
    <subcellularLocation>
        <location evidence="5">Cell membrane</location>
        <topology evidence="5">Lipid-anchor</topology>
    </subcellularLocation>
</comment>
<feature type="compositionally biased region" description="Low complexity" evidence="6">
    <location>
        <begin position="31"/>
        <end position="49"/>
    </location>
</feature>
<evidence type="ECO:0000256" key="4">
    <source>
        <dbReference type="ARBA" id="ARBA00022729"/>
    </source>
</evidence>
<dbReference type="Gene3D" id="3.40.190.10">
    <property type="entry name" value="Periplasmic binding protein-like II"/>
    <property type="match status" value="2"/>
</dbReference>
<reference evidence="7 8" key="1">
    <citation type="submission" date="2017-10" db="EMBL/GenBank/DDBJ databases">
        <title>Bacillus sp. nov., a halophilic bacterium isolated from a Keqin Lake.</title>
        <authorList>
            <person name="Wang H."/>
        </authorList>
    </citation>
    <scope>NUCLEOTIDE SEQUENCE [LARGE SCALE GENOMIC DNA]</scope>
    <source>
        <strain evidence="7 8">KQ-12</strain>
    </source>
</reference>
<protein>
    <recommendedName>
        <fullName evidence="5">Maltodextrin-binding protein</fullName>
    </recommendedName>
</protein>
<keyword evidence="5" id="KW-0472">Membrane</keyword>
<keyword evidence="4 5" id="KW-0732">Signal</keyword>
<keyword evidence="5" id="KW-1003">Cell membrane</keyword>
<evidence type="ECO:0000256" key="6">
    <source>
        <dbReference type="SAM" id="MobiDB-lite"/>
    </source>
</evidence>
<sequence>MLKGKSLLLSIMLVLVLSIALVACGGDNNDNNNAPANDPETNNDNVNNVDNEEEVNNTGNNDNADNMNNDDNNNEAASDADAPEKPEELAMWVNDEDAQLDAYEEIAQRFTDEHDIEVNVIPYSMLEQTEGMSLDGPSGQGPDLFFQPHDRMGDIHLQGLAAELELTDDQLDRLSEYNEEAVTAFSYEGIQYGIPAVVETYALFRNTELVPDAPETMDELMDIARDLTDGSNYGFLMEATNFYFTYPFLTAPGGYVFAQDEDGVYDADDIGLNSEGAVEGAEVIQSWFEEDLMPDGIDGDIMNGLFTDGQVGMVVTGPWSIPEYEEALGDNLEISMLPEQDGEVLSSFSGNKGWLVNYYTENEYWATELALFLTNAENSQTYFETAGELPAHTAVEIDDEFMSPIFDQTQYAEPMPNIPEMSQVWEPIGDALQFISQGEDAQEVLDEAVEQIRDQISIMN</sequence>
<evidence type="ECO:0000313" key="8">
    <source>
        <dbReference type="Proteomes" id="UP000248214"/>
    </source>
</evidence>
<keyword evidence="3 5" id="KW-0762">Sugar transport</keyword>
<comment type="similarity">
    <text evidence="1 5">Belongs to the bacterial solute-binding protein 1 family.</text>
</comment>
<accession>A0A323TGG6</accession>
<dbReference type="PRINTS" id="PR00181">
    <property type="entry name" value="MALTOSEBP"/>
</dbReference>
<evidence type="ECO:0000256" key="2">
    <source>
        <dbReference type="ARBA" id="ARBA00022448"/>
    </source>
</evidence>
<proteinExistence type="inferred from homology"/>
<dbReference type="RefSeq" id="WP_110609592.1">
    <property type="nucleotide sequence ID" value="NZ_PDOD01000002.1"/>
</dbReference>
<dbReference type="GO" id="GO:0055052">
    <property type="term" value="C:ATP-binding cassette (ABC) transporter complex, substrate-binding subunit-containing"/>
    <property type="evidence" value="ECO:0007669"/>
    <property type="project" value="TreeGrafter"/>
</dbReference>
<dbReference type="EMBL" id="PDOD01000002">
    <property type="protein sequence ID" value="PYZ93560.1"/>
    <property type="molecule type" value="Genomic_DNA"/>
</dbReference>
<dbReference type="GO" id="GO:0015768">
    <property type="term" value="P:maltose transport"/>
    <property type="evidence" value="ECO:0007669"/>
    <property type="project" value="TreeGrafter"/>
</dbReference>
<dbReference type="OrthoDB" id="9766758at2"/>
<feature type="compositionally biased region" description="Low complexity" evidence="6">
    <location>
        <begin position="56"/>
        <end position="80"/>
    </location>
</feature>
<dbReference type="SUPFAM" id="SSF53850">
    <property type="entry name" value="Periplasmic binding protein-like II"/>
    <property type="match status" value="1"/>
</dbReference>
<dbReference type="Proteomes" id="UP000248214">
    <property type="component" value="Unassembled WGS sequence"/>
</dbReference>
<dbReference type="PROSITE" id="PS51257">
    <property type="entry name" value="PROKAR_LIPOPROTEIN"/>
    <property type="match status" value="1"/>
</dbReference>
<gene>
    <name evidence="7" type="ORF">CR194_10370</name>
</gene>
<feature type="region of interest" description="Disordered" evidence="6">
    <location>
        <begin position="31"/>
        <end position="84"/>
    </location>
</feature>
<dbReference type="Pfam" id="PF13416">
    <property type="entry name" value="SBP_bac_8"/>
    <property type="match status" value="1"/>
</dbReference>
<keyword evidence="5" id="KW-0449">Lipoprotein</keyword>
<evidence type="ECO:0000256" key="3">
    <source>
        <dbReference type="ARBA" id="ARBA00022597"/>
    </source>
</evidence>
<dbReference type="InterPro" id="IPR006059">
    <property type="entry name" value="SBP"/>
</dbReference>
<comment type="caution">
    <text evidence="7">The sequence shown here is derived from an EMBL/GenBank/DDBJ whole genome shotgun (WGS) entry which is preliminary data.</text>
</comment>
<feature type="signal peptide" evidence="5">
    <location>
        <begin position="1"/>
        <end position="25"/>
    </location>
</feature>
<name>A0A323TGG6_9BACI</name>
<evidence type="ECO:0000256" key="1">
    <source>
        <dbReference type="ARBA" id="ARBA00008520"/>
    </source>
</evidence>
<evidence type="ECO:0000313" key="7">
    <source>
        <dbReference type="EMBL" id="PYZ93560.1"/>
    </source>
</evidence>
<organism evidence="7 8">
    <name type="scientific">Salipaludibacillus keqinensis</name>
    <dbReference type="NCBI Taxonomy" id="2045207"/>
    <lineage>
        <taxon>Bacteria</taxon>
        <taxon>Bacillati</taxon>
        <taxon>Bacillota</taxon>
        <taxon>Bacilli</taxon>
        <taxon>Bacillales</taxon>
        <taxon>Bacillaceae</taxon>
    </lineage>
</organism>
<dbReference type="GO" id="GO:1901982">
    <property type="term" value="F:maltose binding"/>
    <property type="evidence" value="ECO:0007669"/>
    <property type="project" value="TreeGrafter"/>
</dbReference>
<dbReference type="AlphaFoldDB" id="A0A323TGG6"/>
<dbReference type="PANTHER" id="PTHR30061">
    <property type="entry name" value="MALTOSE-BINDING PERIPLASMIC PROTEIN"/>
    <property type="match status" value="1"/>
</dbReference>
<evidence type="ECO:0000256" key="5">
    <source>
        <dbReference type="RuleBase" id="RU365005"/>
    </source>
</evidence>
<feature type="chain" id="PRO_5039746989" description="Maltodextrin-binding protein" evidence="5">
    <location>
        <begin position="26"/>
        <end position="460"/>
    </location>
</feature>
<dbReference type="InterPro" id="IPR006060">
    <property type="entry name" value="Maltose/Cyclodextrin-bd"/>
</dbReference>
<dbReference type="PANTHER" id="PTHR30061:SF50">
    <property type="entry name" value="MALTOSE_MALTODEXTRIN-BINDING PERIPLASMIC PROTEIN"/>
    <property type="match status" value="1"/>
</dbReference>